<evidence type="ECO:0000313" key="5">
    <source>
        <dbReference type="Proteomes" id="UP001500282"/>
    </source>
</evidence>
<dbReference type="InterPro" id="IPR011234">
    <property type="entry name" value="Fumarylacetoacetase-like_C"/>
</dbReference>
<organism evidence="4 5">
    <name type="scientific">Streptomyces javensis</name>
    <dbReference type="NCBI Taxonomy" id="114698"/>
    <lineage>
        <taxon>Bacteria</taxon>
        <taxon>Bacillati</taxon>
        <taxon>Actinomycetota</taxon>
        <taxon>Actinomycetes</taxon>
        <taxon>Kitasatosporales</taxon>
        <taxon>Streptomycetaceae</taxon>
        <taxon>Streptomyces</taxon>
        <taxon>Streptomyces violaceusniger group</taxon>
    </lineage>
</organism>
<dbReference type="Gene3D" id="3.90.850.10">
    <property type="entry name" value="Fumarylacetoacetase-like, C-terminal domain"/>
    <property type="match status" value="1"/>
</dbReference>
<dbReference type="PANTHER" id="PTHR42796">
    <property type="entry name" value="FUMARYLACETOACETATE HYDROLASE DOMAIN-CONTAINING PROTEIN 2A-RELATED"/>
    <property type="match status" value="1"/>
</dbReference>
<dbReference type="InterPro" id="IPR036663">
    <property type="entry name" value="Fumarylacetoacetase_C_sf"/>
</dbReference>
<dbReference type="InterPro" id="IPR051121">
    <property type="entry name" value="FAH"/>
</dbReference>
<evidence type="ECO:0000256" key="1">
    <source>
        <dbReference type="ARBA" id="ARBA00010211"/>
    </source>
</evidence>
<keyword evidence="5" id="KW-1185">Reference proteome</keyword>
<evidence type="ECO:0000256" key="2">
    <source>
        <dbReference type="ARBA" id="ARBA00022723"/>
    </source>
</evidence>
<gene>
    <name evidence="4" type="ORF">GCM10009579_05070</name>
</gene>
<dbReference type="GO" id="GO:0016787">
    <property type="term" value="F:hydrolase activity"/>
    <property type="evidence" value="ECO:0007669"/>
    <property type="project" value="UniProtKB-KW"/>
</dbReference>
<dbReference type="SUPFAM" id="SSF56529">
    <property type="entry name" value="FAH"/>
    <property type="match status" value="1"/>
</dbReference>
<evidence type="ECO:0000313" key="4">
    <source>
        <dbReference type="EMBL" id="GAA1250296.1"/>
    </source>
</evidence>
<comment type="caution">
    <text evidence="4">The sequence shown here is derived from an EMBL/GenBank/DDBJ whole genome shotgun (WGS) entry which is preliminary data.</text>
</comment>
<keyword evidence="4" id="KW-0378">Hydrolase</keyword>
<keyword evidence="2" id="KW-0479">Metal-binding</keyword>
<feature type="domain" description="Fumarylacetoacetase-like C-terminal" evidence="3">
    <location>
        <begin position="73"/>
        <end position="276"/>
    </location>
</feature>
<accession>A0ABN1WH32</accession>
<dbReference type="Proteomes" id="UP001500282">
    <property type="component" value="Unassembled WGS sequence"/>
</dbReference>
<evidence type="ECO:0000259" key="3">
    <source>
        <dbReference type="Pfam" id="PF01557"/>
    </source>
</evidence>
<sequence length="286" mass="30559">MRIGNVRGRPWLVTGMERGVDIHESSGGRLGQGFAELYDNWEQVVQWADSVRDEGVPFDHAQLGPPSPHPRQVFAVGLNYFDHVEEAGLAIPQEPSVFTKYVSSFAGAESTVELPQGSVDWEVEVVVIIARTARRVAARDAWTYVAGLTVGQDLSERGLQLTGAPAQYSLGKSFAGFGPTGPYLVSCDEFSDPGDLEMGCLVNGEPVQKARTSGMIFPIDVLIEKLSQVTTLYPGDVIFTGTCAGVGAVRTPPRFLSPGDELVSCIEGIGSIRQRFVAAAAEGGSA</sequence>
<comment type="similarity">
    <text evidence="1">Belongs to the FAH family.</text>
</comment>
<reference evidence="4 5" key="1">
    <citation type="journal article" date="2019" name="Int. J. Syst. Evol. Microbiol.">
        <title>The Global Catalogue of Microorganisms (GCM) 10K type strain sequencing project: providing services to taxonomists for standard genome sequencing and annotation.</title>
        <authorList>
            <consortium name="The Broad Institute Genomics Platform"/>
            <consortium name="The Broad Institute Genome Sequencing Center for Infectious Disease"/>
            <person name="Wu L."/>
            <person name="Ma J."/>
        </authorList>
    </citation>
    <scope>NUCLEOTIDE SEQUENCE [LARGE SCALE GENOMIC DNA]</scope>
    <source>
        <strain evidence="4 5">JCM 11448</strain>
    </source>
</reference>
<dbReference type="Pfam" id="PF01557">
    <property type="entry name" value="FAA_hydrolase"/>
    <property type="match status" value="1"/>
</dbReference>
<dbReference type="PANTHER" id="PTHR42796:SF4">
    <property type="entry name" value="FUMARYLACETOACETATE HYDROLASE DOMAIN-CONTAINING PROTEIN 2A"/>
    <property type="match status" value="1"/>
</dbReference>
<protein>
    <submittedName>
        <fullName evidence="4">Fumarylacetoacetate hydrolase family protein</fullName>
    </submittedName>
</protein>
<dbReference type="EMBL" id="BAAAIH010000001">
    <property type="protein sequence ID" value="GAA1250296.1"/>
    <property type="molecule type" value="Genomic_DNA"/>
</dbReference>
<name>A0ABN1WH32_9ACTN</name>
<proteinExistence type="inferred from homology"/>